<sequence>MNQLSVKGCNMLKVSKVSKKMEKKSRRQDTTKRDVNNGGEDDLGAKKMTKNTELKQTDEETSKQAETSDARRRRWRIGASRVQTATCALGEETREAPIISRDSNEGKGEERRH</sequence>
<feature type="compositionally biased region" description="Basic and acidic residues" evidence="1">
    <location>
        <begin position="50"/>
        <end position="70"/>
    </location>
</feature>
<feature type="region of interest" description="Disordered" evidence="1">
    <location>
        <begin position="1"/>
        <end position="113"/>
    </location>
</feature>
<evidence type="ECO:0000256" key="1">
    <source>
        <dbReference type="SAM" id="MobiDB-lite"/>
    </source>
</evidence>
<evidence type="ECO:0000313" key="3">
    <source>
        <dbReference type="Proteomes" id="UP001432146"/>
    </source>
</evidence>
<dbReference type="EMBL" id="JAWNGG020000081">
    <property type="protein sequence ID" value="KAK9303265.1"/>
    <property type="molecule type" value="Genomic_DNA"/>
</dbReference>
<feature type="compositionally biased region" description="Basic residues" evidence="1">
    <location>
        <begin position="16"/>
        <end position="26"/>
    </location>
</feature>
<feature type="compositionally biased region" description="Basic and acidic residues" evidence="1">
    <location>
        <begin position="102"/>
        <end position="113"/>
    </location>
</feature>
<accession>A0AAW1A066</accession>
<name>A0AAW1A066_9HYME</name>
<evidence type="ECO:0000313" key="2">
    <source>
        <dbReference type="EMBL" id="KAK9303265.1"/>
    </source>
</evidence>
<protein>
    <submittedName>
        <fullName evidence="2">Uncharacterized protein</fullName>
    </submittedName>
</protein>
<keyword evidence="3" id="KW-1185">Reference proteome</keyword>
<dbReference type="Proteomes" id="UP001432146">
    <property type="component" value="Unassembled WGS sequence"/>
</dbReference>
<gene>
    <name evidence="2" type="ORF">QLX08_005027</name>
</gene>
<organism evidence="2 3">
    <name type="scientific">Tetragonisca angustula</name>
    <dbReference type="NCBI Taxonomy" id="166442"/>
    <lineage>
        <taxon>Eukaryota</taxon>
        <taxon>Metazoa</taxon>
        <taxon>Ecdysozoa</taxon>
        <taxon>Arthropoda</taxon>
        <taxon>Hexapoda</taxon>
        <taxon>Insecta</taxon>
        <taxon>Pterygota</taxon>
        <taxon>Neoptera</taxon>
        <taxon>Endopterygota</taxon>
        <taxon>Hymenoptera</taxon>
        <taxon>Apocrita</taxon>
        <taxon>Aculeata</taxon>
        <taxon>Apoidea</taxon>
        <taxon>Anthophila</taxon>
        <taxon>Apidae</taxon>
        <taxon>Tetragonisca</taxon>
    </lineage>
</organism>
<reference evidence="2 3" key="1">
    <citation type="submission" date="2024-05" db="EMBL/GenBank/DDBJ databases">
        <title>The nuclear and mitochondrial genome assemblies of Tetragonisca angustula (Apidae: Meliponini), a tiny yet remarkable pollinator in the Neotropics.</title>
        <authorList>
            <person name="Ferrari R."/>
            <person name="Ricardo P.C."/>
            <person name="Dias F.C."/>
            <person name="Araujo N.S."/>
            <person name="Soares D.O."/>
            <person name="Zhou Q.-S."/>
            <person name="Zhu C.-D."/>
            <person name="Coutinho L."/>
            <person name="Airas M.C."/>
            <person name="Batista T.M."/>
        </authorList>
    </citation>
    <scope>NUCLEOTIDE SEQUENCE [LARGE SCALE GENOMIC DNA]</scope>
    <source>
        <strain evidence="2">ASF017062</strain>
        <tissue evidence="2">Abdomen</tissue>
    </source>
</reference>
<proteinExistence type="predicted"/>
<comment type="caution">
    <text evidence="2">The sequence shown here is derived from an EMBL/GenBank/DDBJ whole genome shotgun (WGS) entry which is preliminary data.</text>
</comment>
<dbReference type="AlphaFoldDB" id="A0AAW1A066"/>